<keyword evidence="7" id="KW-0614">Plasmid</keyword>
<dbReference type="NCBIfam" id="TIGR02937">
    <property type="entry name" value="sigma70-ECF"/>
    <property type="match status" value="1"/>
</dbReference>
<evidence type="ECO:0000259" key="6">
    <source>
        <dbReference type="Pfam" id="PF08281"/>
    </source>
</evidence>
<gene>
    <name evidence="7" type="ORF">ABLV49_22695</name>
</gene>
<dbReference type="Pfam" id="PF08281">
    <property type="entry name" value="Sigma70_r4_2"/>
    <property type="match status" value="1"/>
</dbReference>
<keyword evidence="4" id="KW-0804">Transcription</keyword>
<dbReference type="GO" id="GO:0016987">
    <property type="term" value="F:sigma factor activity"/>
    <property type="evidence" value="ECO:0007669"/>
    <property type="project" value="UniProtKB-KW"/>
</dbReference>
<keyword evidence="3" id="KW-0731">Sigma factor</keyword>
<dbReference type="PANTHER" id="PTHR43133">
    <property type="entry name" value="RNA POLYMERASE ECF-TYPE SIGMA FACTO"/>
    <property type="match status" value="1"/>
</dbReference>
<evidence type="ECO:0000259" key="5">
    <source>
        <dbReference type="Pfam" id="PF04542"/>
    </source>
</evidence>
<dbReference type="EMBL" id="CP157677">
    <property type="protein sequence ID" value="XBP72832.1"/>
    <property type="molecule type" value="Genomic_DNA"/>
</dbReference>
<dbReference type="GO" id="GO:0006352">
    <property type="term" value="P:DNA-templated transcription initiation"/>
    <property type="evidence" value="ECO:0007669"/>
    <property type="project" value="InterPro"/>
</dbReference>
<evidence type="ECO:0000256" key="4">
    <source>
        <dbReference type="ARBA" id="ARBA00023163"/>
    </source>
</evidence>
<dbReference type="InterPro" id="IPR036388">
    <property type="entry name" value="WH-like_DNA-bd_sf"/>
</dbReference>
<accession>A0AAU7LZ02</accession>
<name>A0AAU7LZ02_9BURK</name>
<dbReference type="SUPFAM" id="SSF88946">
    <property type="entry name" value="Sigma2 domain of RNA polymerase sigma factors"/>
    <property type="match status" value="1"/>
</dbReference>
<dbReference type="SUPFAM" id="SSF88659">
    <property type="entry name" value="Sigma3 and sigma4 domains of RNA polymerase sigma factors"/>
    <property type="match status" value="1"/>
</dbReference>
<evidence type="ECO:0000256" key="2">
    <source>
        <dbReference type="ARBA" id="ARBA00023015"/>
    </source>
</evidence>
<comment type="similarity">
    <text evidence="1">Belongs to the sigma-70 factor family. ECF subfamily.</text>
</comment>
<sequence>MDTDQVNQLLVRIGHEDQEAFRQLYKAFSRRVYAYVLNMLNDHARAEEVVVDTLYEVWRYPQRFRGDSQFSTWLIGIARRKALMVYRARRPDEVHGDLDDIAEITASDTPDGFAELAGKQRREGVQHCMGKLSDEHRECLHLVFYEGMGVAEVAEVQNCPEGTVKTRLFHARQKIKKCLQSLLRSEGSTPDEKGTLAS</sequence>
<geneLocation type="plasmid" evidence="7">
    <name>p2</name>
</geneLocation>
<dbReference type="InterPro" id="IPR013249">
    <property type="entry name" value="RNA_pol_sigma70_r4_t2"/>
</dbReference>
<dbReference type="InterPro" id="IPR014284">
    <property type="entry name" value="RNA_pol_sigma-70_dom"/>
</dbReference>
<organism evidence="7">
    <name type="scientific">Polaromonas hydrogenivorans</name>
    <dbReference type="NCBI Taxonomy" id="335476"/>
    <lineage>
        <taxon>Bacteria</taxon>
        <taxon>Pseudomonadati</taxon>
        <taxon>Pseudomonadota</taxon>
        <taxon>Betaproteobacteria</taxon>
        <taxon>Burkholderiales</taxon>
        <taxon>Comamonadaceae</taxon>
        <taxon>Polaromonas</taxon>
    </lineage>
</organism>
<keyword evidence="2" id="KW-0805">Transcription regulation</keyword>
<evidence type="ECO:0000256" key="3">
    <source>
        <dbReference type="ARBA" id="ARBA00023082"/>
    </source>
</evidence>
<dbReference type="RefSeq" id="WP_349282617.1">
    <property type="nucleotide sequence ID" value="NZ_CBCSCU010000070.1"/>
</dbReference>
<dbReference type="GO" id="GO:0003677">
    <property type="term" value="F:DNA binding"/>
    <property type="evidence" value="ECO:0007669"/>
    <property type="project" value="InterPro"/>
</dbReference>
<dbReference type="Gene3D" id="1.10.10.10">
    <property type="entry name" value="Winged helix-like DNA-binding domain superfamily/Winged helix DNA-binding domain"/>
    <property type="match status" value="1"/>
</dbReference>
<dbReference type="Pfam" id="PF04542">
    <property type="entry name" value="Sigma70_r2"/>
    <property type="match status" value="1"/>
</dbReference>
<dbReference type="InterPro" id="IPR039425">
    <property type="entry name" value="RNA_pol_sigma-70-like"/>
</dbReference>
<evidence type="ECO:0000313" key="7">
    <source>
        <dbReference type="EMBL" id="XBP72832.1"/>
    </source>
</evidence>
<protein>
    <submittedName>
        <fullName evidence="7">Sigma-70 family RNA polymerase sigma factor</fullName>
    </submittedName>
</protein>
<dbReference type="AlphaFoldDB" id="A0AAU7LZ02"/>
<feature type="domain" description="RNA polymerase sigma-70 region 2" evidence="5">
    <location>
        <begin position="24"/>
        <end position="90"/>
    </location>
</feature>
<reference evidence="7" key="1">
    <citation type="submission" date="2024-05" db="EMBL/GenBank/DDBJ databases">
        <authorList>
            <person name="Bunk B."/>
            <person name="Swiderski J."/>
            <person name="Sproer C."/>
            <person name="Thiel V."/>
        </authorList>
    </citation>
    <scope>NUCLEOTIDE SEQUENCE</scope>
    <source>
        <strain evidence="7">DSM 17735</strain>
        <plasmid evidence="7">p2</plasmid>
    </source>
</reference>
<dbReference type="PANTHER" id="PTHR43133:SF32">
    <property type="entry name" value="BLR3042 PROTEIN"/>
    <property type="match status" value="1"/>
</dbReference>
<dbReference type="Gene3D" id="1.10.1740.10">
    <property type="match status" value="1"/>
</dbReference>
<dbReference type="CDD" id="cd06171">
    <property type="entry name" value="Sigma70_r4"/>
    <property type="match status" value="1"/>
</dbReference>
<proteinExistence type="inferred from homology"/>
<evidence type="ECO:0000256" key="1">
    <source>
        <dbReference type="ARBA" id="ARBA00010641"/>
    </source>
</evidence>
<dbReference type="InterPro" id="IPR013324">
    <property type="entry name" value="RNA_pol_sigma_r3/r4-like"/>
</dbReference>
<dbReference type="InterPro" id="IPR013325">
    <property type="entry name" value="RNA_pol_sigma_r2"/>
</dbReference>
<dbReference type="InterPro" id="IPR007627">
    <property type="entry name" value="RNA_pol_sigma70_r2"/>
</dbReference>
<feature type="domain" description="RNA polymerase sigma factor 70 region 4 type 2" evidence="6">
    <location>
        <begin position="125"/>
        <end position="175"/>
    </location>
</feature>